<dbReference type="OrthoDB" id="2359446at2"/>
<dbReference type="InterPro" id="IPR027994">
    <property type="entry name" value="WxL_dom"/>
</dbReference>
<dbReference type="Pfam" id="PF13731">
    <property type="entry name" value="WxL"/>
    <property type="match status" value="1"/>
</dbReference>
<reference evidence="2 3" key="1">
    <citation type="submission" date="2019-03" db="EMBL/GenBank/DDBJ databases">
        <title>Genomic Encyclopedia of Type Strains, Phase III (KMG-III): the genomes of soil and plant-associated and newly described type strains.</title>
        <authorList>
            <person name="Whitman W."/>
        </authorList>
    </citation>
    <scope>NUCLEOTIDE SEQUENCE [LARGE SCALE GENOMIC DNA]</scope>
    <source>
        <strain evidence="2 3">CECT 7972</strain>
    </source>
</reference>
<comment type="caution">
    <text evidence="2">The sequence shown here is derived from an EMBL/GenBank/DDBJ whole genome shotgun (WGS) entry which is preliminary data.</text>
</comment>
<organism evidence="2 3">
    <name type="scientific">Listeria rocourtiae</name>
    <dbReference type="NCBI Taxonomy" id="647910"/>
    <lineage>
        <taxon>Bacteria</taxon>
        <taxon>Bacillati</taxon>
        <taxon>Bacillota</taxon>
        <taxon>Bacilli</taxon>
        <taxon>Bacillales</taxon>
        <taxon>Listeriaceae</taxon>
        <taxon>Listeria</taxon>
    </lineage>
</organism>
<dbReference type="Proteomes" id="UP000295558">
    <property type="component" value="Unassembled WGS sequence"/>
</dbReference>
<proteinExistence type="predicted"/>
<accession>A0A4R6ZKE5</accession>
<sequence>MNKKHNRSWFSIVLILFIFIVVLSGPSAFGEKEVVPKPTAAISLGASSLTGTYTTGSYGQGTMRLVYQYAPLVSLTLNEVPLVIIQIPSEIGDQLAGNSTKQAAFLKSLTGTVTYPLNTLANQSFDIQSTSSNVVKTYDEAMHAVVFTYPRSTNLLTITNMWKVDMTIDAGVLYKNSITVPQAYNSTNYTAKGTLVAATEGIVISTVNTKTATIPSATFGIGNYPVLNITSPKLNDTMQHLGTIISGTANQTLDANYTYTADITYKTRAGTIIKNANLPVAANGSFTTTLETPYEYGDTATAILKATSKINTDAYESQPSPLITAQWSVQPAIITSPKVGDTKVTGLANETNAGVYKAHVTINQISYDTPLQSDGTFALTGIPALQSGDQISVTIDGYSTRTGERLVSSTATTITVIYNMPNLAISQQFERKNANDTWEIATNTASDQEVRYTITATLQNSNAVWNKQKITVNIPVGLIDLKEITLTKISNNVETPLIAPTLIDDNTSPSLKSLFSQINNNPLTIQGDKIRIQFSAKVIREGYPASLISKVWLNGETDNTVPIPEQTNSLSIPITDGTLKLIEVPSTIAFTNIPVPSKPQTYNRTNTAGTIKVRDGRVKTTTWQLFVRERTPLTNANNQQLQQSIIYSQHGTDTLLNTENQPIFTHKAENNQVYELAWQASDGIRLKLAPNPAIKINQHYTGELVWTLTDTPS</sequence>
<protein>
    <submittedName>
        <fullName evidence="2">Putative surface cell wall-binding protein</fullName>
    </submittedName>
</protein>
<dbReference type="RefSeq" id="WP_133620610.1">
    <property type="nucleotide sequence ID" value="NZ_JAASUO010000003.1"/>
</dbReference>
<gene>
    <name evidence="2" type="ORF">DFP96_10645</name>
</gene>
<keyword evidence="3" id="KW-1185">Reference proteome</keyword>
<dbReference type="EMBL" id="SNZK01000006">
    <property type="protein sequence ID" value="TDR52840.1"/>
    <property type="molecule type" value="Genomic_DNA"/>
</dbReference>
<dbReference type="STRING" id="1265846.PROCOU_02589"/>
<evidence type="ECO:0000313" key="2">
    <source>
        <dbReference type="EMBL" id="TDR52840.1"/>
    </source>
</evidence>
<feature type="domain" description="WxL" evidence="1">
    <location>
        <begin position="560"/>
        <end position="712"/>
    </location>
</feature>
<evidence type="ECO:0000259" key="1">
    <source>
        <dbReference type="Pfam" id="PF13731"/>
    </source>
</evidence>
<name>A0A4R6ZKE5_9LIST</name>
<evidence type="ECO:0000313" key="3">
    <source>
        <dbReference type="Proteomes" id="UP000295558"/>
    </source>
</evidence>
<dbReference type="AlphaFoldDB" id="A0A4R6ZKE5"/>